<dbReference type="PANTHER" id="PTHR36447">
    <property type="entry name" value="BETA-GALACTOSIDASE GANA"/>
    <property type="match status" value="1"/>
</dbReference>
<feature type="active site" description="Proton donor" evidence="7">
    <location>
        <position position="173"/>
    </location>
</feature>
<evidence type="ECO:0000256" key="9">
    <source>
        <dbReference type="PIRSR" id="PIRSR001084-3"/>
    </source>
</evidence>
<dbReference type="SUPFAM" id="SSF52317">
    <property type="entry name" value="Class I glutamine amidotransferase-like"/>
    <property type="match status" value="1"/>
</dbReference>
<protein>
    <recommendedName>
        <fullName evidence="3 6">Beta-galactosidase</fullName>
        <shortName evidence="6">Beta-gal</shortName>
        <ecNumber evidence="3 6">3.2.1.23</ecNumber>
    </recommendedName>
</protein>
<keyword evidence="5 6" id="KW-0326">Glycosidase</keyword>
<feature type="compositionally biased region" description="Basic and acidic residues" evidence="10">
    <location>
        <begin position="1"/>
        <end position="16"/>
    </location>
</feature>
<evidence type="ECO:0000259" key="12">
    <source>
        <dbReference type="Pfam" id="PF08532"/>
    </source>
</evidence>
<dbReference type="GO" id="GO:0006012">
    <property type="term" value="P:galactose metabolic process"/>
    <property type="evidence" value="ECO:0007669"/>
    <property type="project" value="InterPro"/>
</dbReference>
<comment type="caution">
    <text evidence="14">The sequence shown here is derived from an EMBL/GenBank/DDBJ whole genome shotgun (WGS) entry which is preliminary data.</text>
</comment>
<dbReference type="GO" id="GO:0046872">
    <property type="term" value="F:metal ion binding"/>
    <property type="evidence" value="ECO:0007669"/>
    <property type="project" value="UniProtKB-KW"/>
</dbReference>
<evidence type="ECO:0000256" key="7">
    <source>
        <dbReference type="PIRSR" id="PIRSR001084-1"/>
    </source>
</evidence>
<dbReference type="InterPro" id="IPR013739">
    <property type="entry name" value="Beta_galactosidase_C"/>
</dbReference>
<feature type="domain" description="Glycoside hydrolase family 42 N-terminal" evidence="11">
    <location>
        <begin position="37"/>
        <end position="407"/>
    </location>
</feature>
<evidence type="ECO:0000256" key="6">
    <source>
        <dbReference type="PIRNR" id="PIRNR001084"/>
    </source>
</evidence>
<feature type="active site" description="Nucleophile" evidence="7">
    <location>
        <position position="330"/>
    </location>
</feature>
<dbReference type="InterPro" id="IPR003476">
    <property type="entry name" value="Glyco_hydro_42"/>
</dbReference>
<dbReference type="InterPro" id="IPR017853">
    <property type="entry name" value="GH"/>
</dbReference>
<evidence type="ECO:0000256" key="8">
    <source>
        <dbReference type="PIRSR" id="PIRSR001084-2"/>
    </source>
</evidence>
<dbReference type="Gene3D" id="3.20.20.80">
    <property type="entry name" value="Glycosidases"/>
    <property type="match status" value="1"/>
</dbReference>
<feature type="binding site" evidence="8">
    <location>
        <position position="134"/>
    </location>
    <ligand>
        <name>substrate</name>
    </ligand>
</feature>
<dbReference type="CDD" id="cd03143">
    <property type="entry name" value="A4_beta-galactosidase_middle_domain"/>
    <property type="match status" value="1"/>
</dbReference>
<dbReference type="Gene3D" id="2.60.40.1180">
    <property type="entry name" value="Golgi alpha-mannosidase II"/>
    <property type="match status" value="1"/>
</dbReference>
<evidence type="ECO:0000259" key="11">
    <source>
        <dbReference type="Pfam" id="PF02449"/>
    </source>
</evidence>
<evidence type="ECO:0000256" key="2">
    <source>
        <dbReference type="ARBA" id="ARBA00005940"/>
    </source>
</evidence>
<dbReference type="AlphaFoldDB" id="A0A3L8NYJ5"/>
<dbReference type="Pfam" id="PF02449">
    <property type="entry name" value="Glyco_hydro_42"/>
    <property type="match status" value="1"/>
</dbReference>
<comment type="similarity">
    <text evidence="2 6">Belongs to the glycosyl hydrolase 42 family.</text>
</comment>
<evidence type="ECO:0000256" key="4">
    <source>
        <dbReference type="ARBA" id="ARBA00022801"/>
    </source>
</evidence>
<feature type="binding site" evidence="9">
    <location>
        <position position="181"/>
    </location>
    <ligand>
        <name>Zn(2+)</name>
        <dbReference type="ChEBI" id="CHEBI:29105"/>
    </ligand>
</feature>
<evidence type="ECO:0000256" key="3">
    <source>
        <dbReference type="ARBA" id="ARBA00012756"/>
    </source>
</evidence>
<dbReference type="Pfam" id="PF08533">
    <property type="entry name" value="Glyco_hydro_42C"/>
    <property type="match status" value="1"/>
</dbReference>
<keyword evidence="9" id="KW-0862">Zinc</keyword>
<dbReference type="OrthoDB" id="9800974at2"/>
<dbReference type="Proteomes" id="UP000281708">
    <property type="component" value="Unassembled WGS sequence"/>
</dbReference>
<keyword evidence="4 6" id="KW-0378">Hydrolase</keyword>
<proteinExistence type="inferred from homology"/>
<evidence type="ECO:0000259" key="13">
    <source>
        <dbReference type="Pfam" id="PF08533"/>
    </source>
</evidence>
<dbReference type="InterPro" id="IPR013780">
    <property type="entry name" value="Glyco_hydro_b"/>
</dbReference>
<feature type="binding site" evidence="9">
    <location>
        <position position="183"/>
    </location>
    <ligand>
        <name>Zn(2+)</name>
        <dbReference type="ChEBI" id="CHEBI:29105"/>
    </ligand>
</feature>
<evidence type="ECO:0000256" key="1">
    <source>
        <dbReference type="ARBA" id="ARBA00001412"/>
    </source>
</evidence>
<dbReference type="Gene3D" id="3.40.50.880">
    <property type="match status" value="1"/>
</dbReference>
<keyword evidence="15" id="KW-1185">Reference proteome</keyword>
<dbReference type="GO" id="GO:0009341">
    <property type="term" value="C:beta-galactosidase complex"/>
    <property type="evidence" value="ECO:0007669"/>
    <property type="project" value="InterPro"/>
</dbReference>
<dbReference type="PANTHER" id="PTHR36447:SF1">
    <property type="entry name" value="BETA-GALACTOSIDASE GANA"/>
    <property type="match status" value="1"/>
</dbReference>
<feature type="binding site" evidence="8">
    <location>
        <position position="338"/>
    </location>
    <ligand>
        <name>substrate</name>
    </ligand>
</feature>
<dbReference type="InterPro" id="IPR029062">
    <property type="entry name" value="Class_I_gatase-like"/>
</dbReference>
<reference evidence="14 15" key="1">
    <citation type="submission" date="2018-10" db="EMBL/GenBank/DDBJ databases">
        <title>Marmoricola sp. 4Q3S-7 whole genome shotgun sequence.</title>
        <authorList>
            <person name="Li F."/>
        </authorList>
    </citation>
    <scope>NUCLEOTIDE SEQUENCE [LARGE SCALE GENOMIC DNA]</scope>
    <source>
        <strain evidence="14 15">4Q3S-7</strain>
    </source>
</reference>
<name>A0A3L8NYJ5_9ACTN</name>
<organism evidence="14 15">
    <name type="scientific">Nocardioides mangrovicus</name>
    <dbReference type="NCBI Taxonomy" id="2478913"/>
    <lineage>
        <taxon>Bacteria</taxon>
        <taxon>Bacillati</taxon>
        <taxon>Actinomycetota</taxon>
        <taxon>Actinomycetes</taxon>
        <taxon>Propionibacteriales</taxon>
        <taxon>Nocardioidaceae</taxon>
        <taxon>Nocardioides</taxon>
    </lineage>
</organism>
<feature type="domain" description="Beta-galactosidase trimerisation" evidence="12">
    <location>
        <begin position="418"/>
        <end position="622"/>
    </location>
</feature>
<evidence type="ECO:0000256" key="5">
    <source>
        <dbReference type="ARBA" id="ARBA00023295"/>
    </source>
</evidence>
<feature type="domain" description="Beta-galactosidase C-terminal" evidence="13">
    <location>
        <begin position="630"/>
        <end position="684"/>
    </location>
</feature>
<evidence type="ECO:0000256" key="10">
    <source>
        <dbReference type="SAM" id="MobiDB-lite"/>
    </source>
</evidence>
<gene>
    <name evidence="14" type="ORF">D9V37_19845</name>
</gene>
<feature type="region of interest" description="Disordered" evidence="10">
    <location>
        <begin position="1"/>
        <end position="20"/>
    </location>
</feature>
<dbReference type="InterPro" id="IPR013529">
    <property type="entry name" value="Glyco_hydro_42_N"/>
</dbReference>
<accession>A0A3L8NYJ5</accession>
<dbReference type="EMBL" id="RDBE01000010">
    <property type="protein sequence ID" value="RLV48296.1"/>
    <property type="molecule type" value="Genomic_DNA"/>
</dbReference>
<dbReference type="Pfam" id="PF08532">
    <property type="entry name" value="Glyco_hydro_42M"/>
    <property type="match status" value="1"/>
</dbReference>
<evidence type="ECO:0000313" key="15">
    <source>
        <dbReference type="Proteomes" id="UP000281708"/>
    </source>
</evidence>
<sequence length="692" mass="75608">MWDRAHKCPRSRERSPVSDADIASWPAAPRGIAFGGDYNPEQWDERVWLDDVRLMGEAGVGLVSVGIFSWALLEPAPGRFEFGWLDRVLDLLHRHGVSVDLATPTAAPPAWLYEAHRDAWVVDADGRRLGPGSRGAMCPSSPAYRDAAVAIAGALAQRYAEHPAVVMWHVHNEYGAPVSQCHCEHSQQAFRAWLRARFGDVDALNAAWGTAFWGQTYASLEQVRTPAAAATMLNPSQRLDYARFSDAELRECFVLERDVLHAAARRLPVTTNFMATSSPGTDYWQWAREVDLVSNDHYLTAERDDAHVMLAMDADLTRSLAGGRPWLLMEHSTSAVNWQPRNLAKRAGEMARNTLSHVARGADGALFFQWRASRRGAEKFHSAMVPHAGTDTRVWREVAELGADLERLAEVAGSRTRAEVAVLWDWESNWAAASGWHPSVDLDQRERTEAFYSQLWRDGVSCDFVHPGDDLAGYRLVIAPQTYLLSAQSAKNLDDYVRSGGQLVVSYFSGVVDEHDAVHPEGLSGPLGATLGLRVEEFAPLRETQQVRLTGALGELSGDVWAEHVVLDGAEVLAHFADGPATGGPAVTRQRHEAGTAWYVATRLGACGIEALLAAVYAEAGVVTAPPAGGLEVVRRDAAEASYVFALNHGEEEQELLVHGTELLSGAAVAGRLSVPAGSVRVVRTDPHPSRR</sequence>
<dbReference type="PIRSF" id="PIRSF001084">
    <property type="entry name" value="B-galactosidase"/>
    <property type="match status" value="1"/>
</dbReference>
<comment type="catalytic activity">
    <reaction evidence="1 6">
        <text>Hydrolysis of terminal non-reducing beta-D-galactose residues in beta-D-galactosides.</text>
        <dbReference type="EC" id="3.2.1.23"/>
    </reaction>
</comment>
<feature type="binding site" evidence="9">
    <location>
        <position position="138"/>
    </location>
    <ligand>
        <name>Zn(2+)</name>
        <dbReference type="ChEBI" id="CHEBI:29105"/>
    </ligand>
</feature>
<dbReference type="GO" id="GO:0004565">
    <property type="term" value="F:beta-galactosidase activity"/>
    <property type="evidence" value="ECO:0007669"/>
    <property type="project" value="UniProtKB-EC"/>
</dbReference>
<dbReference type="SUPFAM" id="SSF51445">
    <property type="entry name" value="(Trans)glycosidases"/>
    <property type="match status" value="1"/>
</dbReference>
<dbReference type="InterPro" id="IPR013738">
    <property type="entry name" value="Beta_galactosidase_Trimer"/>
</dbReference>
<feature type="binding site" evidence="8">
    <location>
        <position position="172"/>
    </location>
    <ligand>
        <name>substrate</name>
    </ligand>
</feature>
<keyword evidence="9" id="KW-0479">Metal-binding</keyword>
<evidence type="ECO:0000313" key="14">
    <source>
        <dbReference type="EMBL" id="RLV48296.1"/>
    </source>
</evidence>
<dbReference type="EC" id="3.2.1.23" evidence="3 6"/>